<feature type="chain" id="PRO_5032515297" description="DUF2125 domain-containing protein" evidence="2">
    <location>
        <begin position="20"/>
        <end position="529"/>
    </location>
</feature>
<sequence>MRKLLLMSCVMAFSSPAFAQTIDAKGADQLANTLSKYFGKTALKKGILKVTPDADAYRITFSTDAFLKSMPKQDYFKGNFGDYSILTKPLADGTWNVTSAAMPAGSFEVNGPKGPESFQWSIGNGNWTGVFDPKIGTFAKSNFSYDSFKLTATTPEQDIDASATESKGEMIASAAATGGIDLNMTQTAKNFSETISTKLPTAETAPEDESATPNPLATGEPIKIVVRGGEVGTTAESKGFRNNEFMDLWTFFIAHSDEKKLKKPEQVELKKKLSALLPLWEKLKGEYHFKDFAVETPMGNFAAQNISQDMTFDGISKNGAYHYAVRTNGLKYPPLPIPEWGVPFLPTDVELTIGTTGVDLDTVVKGAIEDMDLEREKVLSEEFETRTAAQFLMAPPKLVISKSLVRTADAELTVEGEVTFTGLKPESHTTWEMAGFDKVVERLNKAAETDEDIKNSIVFVKLAKDFGTPIDGGKIQWIVDQKADGSVAINGNPVKGPDPVVEPGSDDAIDSTAPEGEDEDPDAGADTAQ</sequence>
<comment type="caution">
    <text evidence="3">The sequence shown here is derived from an EMBL/GenBank/DDBJ whole genome shotgun (WGS) entry which is preliminary data.</text>
</comment>
<gene>
    <name evidence="3" type="ORF">FHW16_003959</name>
</gene>
<evidence type="ECO:0000313" key="3">
    <source>
        <dbReference type="EMBL" id="MBA8880239.1"/>
    </source>
</evidence>
<name>A0A839EN22_9HYPH</name>
<feature type="signal peptide" evidence="2">
    <location>
        <begin position="1"/>
        <end position="19"/>
    </location>
</feature>
<evidence type="ECO:0000256" key="2">
    <source>
        <dbReference type="SAM" id="SignalP"/>
    </source>
</evidence>
<keyword evidence="2" id="KW-0732">Signal</keyword>
<protein>
    <recommendedName>
        <fullName evidence="5">DUF2125 domain-containing protein</fullName>
    </recommendedName>
</protein>
<dbReference type="Proteomes" id="UP000549052">
    <property type="component" value="Unassembled WGS sequence"/>
</dbReference>
<dbReference type="RefSeq" id="WP_182550905.1">
    <property type="nucleotide sequence ID" value="NZ_JACGXN010000007.1"/>
</dbReference>
<proteinExistence type="predicted"/>
<keyword evidence="4" id="KW-1185">Reference proteome</keyword>
<evidence type="ECO:0008006" key="5">
    <source>
        <dbReference type="Google" id="ProtNLM"/>
    </source>
</evidence>
<organism evidence="3 4">
    <name type="scientific">Phyllobacterium myrsinacearum</name>
    <dbReference type="NCBI Taxonomy" id="28101"/>
    <lineage>
        <taxon>Bacteria</taxon>
        <taxon>Pseudomonadati</taxon>
        <taxon>Pseudomonadota</taxon>
        <taxon>Alphaproteobacteria</taxon>
        <taxon>Hyphomicrobiales</taxon>
        <taxon>Phyllobacteriaceae</taxon>
        <taxon>Phyllobacterium</taxon>
    </lineage>
</organism>
<evidence type="ECO:0000313" key="4">
    <source>
        <dbReference type="Proteomes" id="UP000549052"/>
    </source>
</evidence>
<accession>A0A839EN22</accession>
<feature type="region of interest" description="Disordered" evidence="1">
    <location>
        <begin position="489"/>
        <end position="529"/>
    </location>
</feature>
<evidence type="ECO:0000256" key="1">
    <source>
        <dbReference type="SAM" id="MobiDB-lite"/>
    </source>
</evidence>
<reference evidence="3 4" key="1">
    <citation type="submission" date="2020-07" db="EMBL/GenBank/DDBJ databases">
        <title>Genomic Encyclopedia of Type Strains, Phase IV (KMG-V): Genome sequencing to study the core and pangenomes of soil and plant-associated prokaryotes.</title>
        <authorList>
            <person name="Whitman W."/>
        </authorList>
    </citation>
    <scope>NUCLEOTIDE SEQUENCE [LARGE SCALE GENOMIC DNA]</scope>
    <source>
        <strain evidence="3 4">AN3</strain>
    </source>
</reference>
<dbReference type="AlphaFoldDB" id="A0A839EN22"/>
<dbReference type="EMBL" id="JACGXN010000007">
    <property type="protein sequence ID" value="MBA8880239.1"/>
    <property type="molecule type" value="Genomic_DNA"/>
</dbReference>
<feature type="compositionally biased region" description="Acidic residues" evidence="1">
    <location>
        <begin position="504"/>
        <end position="523"/>
    </location>
</feature>